<keyword evidence="1" id="KW-0812">Transmembrane</keyword>
<keyword evidence="2" id="KW-0150">Chloroplast</keyword>
<organism evidence="2">
    <name type="scientific">Vertebrata isogona</name>
    <dbReference type="NCBI Taxonomy" id="2006944"/>
    <lineage>
        <taxon>Eukaryota</taxon>
        <taxon>Rhodophyta</taxon>
        <taxon>Florideophyceae</taxon>
        <taxon>Rhodymeniophycidae</taxon>
        <taxon>Ceramiales</taxon>
        <taxon>Rhodomelaceae</taxon>
        <taxon>Polysiphonioideae</taxon>
        <taxon>Vertebrata</taxon>
    </lineage>
</organism>
<sequence>MLINYTNMLTHLEILSLAPFLVLIFLPYYYIIGFLILLIIVIINSQINIYFFRSIKYIQKTIFFSLYLIINIILIDDYCHNQVNFLTQFIYLPYYLKVNFIRKNVYRIDFHYFIFSIPRYFKKIFLINLIHVTTTNNLFIFTKNEAIIQNILNNTNKKYLLKHYKQKFNLLTISINYQILEKNIHNFQHIYLGIKTKQNISRKHFVIYANNYLCYFLNKFITNKYSIMLTIWNRF</sequence>
<keyword evidence="1" id="KW-1133">Transmembrane helix</keyword>
<name>A0A1Z1MFD6_9FLOR</name>
<geneLocation type="chloroplast" evidence="2"/>
<feature type="transmembrane region" description="Helical" evidence="1">
    <location>
        <begin position="57"/>
        <end position="75"/>
    </location>
</feature>
<dbReference type="EMBL" id="MF101433">
    <property type="protein sequence ID" value="ARW64535.1"/>
    <property type="molecule type" value="Genomic_DNA"/>
</dbReference>
<gene>
    <name evidence="2" type="primary">ConsOrf4</name>
</gene>
<evidence type="ECO:0000256" key="1">
    <source>
        <dbReference type="SAM" id="Phobius"/>
    </source>
</evidence>
<dbReference type="AlphaFoldDB" id="A0A1Z1MFD6"/>
<dbReference type="GeneID" id="33357738"/>
<accession>A0A1Z1MFD6</accession>
<proteinExistence type="predicted"/>
<dbReference type="RefSeq" id="YP_009395574.1">
    <property type="nucleotide sequence ID" value="NC_035278.1"/>
</dbReference>
<keyword evidence="2" id="KW-0934">Plastid</keyword>
<keyword evidence="1" id="KW-0472">Membrane</keyword>
<protein>
    <submittedName>
        <fullName evidence="2">Uncharacterized protein</fullName>
    </submittedName>
</protein>
<feature type="transmembrane region" description="Helical" evidence="1">
    <location>
        <begin position="20"/>
        <end position="45"/>
    </location>
</feature>
<evidence type="ECO:0000313" key="2">
    <source>
        <dbReference type="EMBL" id="ARW64535.1"/>
    </source>
</evidence>
<reference evidence="2" key="1">
    <citation type="journal article" date="2017" name="J. Phycol.">
        <title>Analysis of chloroplast genomes and a supermatrix inform reclassification of the Rhodomelaceae (Rhodophyta).</title>
        <authorList>
            <person name="Diaz-Tapia P."/>
            <person name="Maggs C.A."/>
            <person name="West J.A."/>
            <person name="Verbruggen H."/>
        </authorList>
    </citation>
    <scope>NUCLEOTIDE SEQUENCE</scope>
    <source>
        <strain evidence="2">PD831</strain>
    </source>
</reference>